<protein>
    <submittedName>
        <fullName evidence="1">Uncharacterized protein</fullName>
    </submittedName>
</protein>
<dbReference type="AlphaFoldDB" id="A0LQP7"/>
<dbReference type="KEGG" id="sfu:Sfum_4084"/>
<dbReference type="STRING" id="335543.Sfum_4084"/>
<dbReference type="Proteomes" id="UP000001784">
    <property type="component" value="Chromosome"/>
</dbReference>
<organism evidence="1 2">
    <name type="scientific">Syntrophobacter fumaroxidans (strain DSM 10017 / MPOB)</name>
    <dbReference type="NCBI Taxonomy" id="335543"/>
    <lineage>
        <taxon>Bacteria</taxon>
        <taxon>Pseudomonadati</taxon>
        <taxon>Thermodesulfobacteriota</taxon>
        <taxon>Syntrophobacteria</taxon>
        <taxon>Syntrophobacterales</taxon>
        <taxon>Syntrophobacteraceae</taxon>
        <taxon>Syntrophobacter</taxon>
    </lineage>
</organism>
<evidence type="ECO:0000313" key="1">
    <source>
        <dbReference type="EMBL" id="ABK19749.1"/>
    </source>
</evidence>
<gene>
    <name evidence="1" type="ordered locus">Sfum_4084</name>
</gene>
<reference evidence="1 2" key="1">
    <citation type="submission" date="2006-10" db="EMBL/GenBank/DDBJ databases">
        <title>Complete sequence of Syntrophobacter fumaroxidans MPOB.</title>
        <authorList>
            <consortium name="US DOE Joint Genome Institute"/>
            <person name="Copeland A."/>
            <person name="Lucas S."/>
            <person name="Lapidus A."/>
            <person name="Barry K."/>
            <person name="Detter J.C."/>
            <person name="Glavina del Rio T."/>
            <person name="Hammon N."/>
            <person name="Israni S."/>
            <person name="Pitluck S."/>
            <person name="Goltsman E.G."/>
            <person name="Martinez M."/>
            <person name="Schmutz J."/>
            <person name="Larimer F."/>
            <person name="Land M."/>
            <person name="Hauser L."/>
            <person name="Kyrpides N."/>
            <person name="Kim E."/>
            <person name="Boone D.R."/>
            <person name="Brockman F."/>
            <person name="Culley D."/>
            <person name="Ferry J."/>
            <person name="Gunsalus R."/>
            <person name="McInerney M.J."/>
            <person name="Morrison M."/>
            <person name="Plugge C."/>
            <person name="Rohlin L."/>
            <person name="Scholten J."/>
            <person name="Sieber J."/>
            <person name="Stams A.J.M."/>
            <person name="Worm P."/>
            <person name="Henstra A.M."/>
            <person name="Richardson P."/>
        </authorList>
    </citation>
    <scope>NUCLEOTIDE SEQUENCE [LARGE SCALE GENOMIC DNA]</scope>
    <source>
        <strain evidence="2">DSM 10017 / MPOB</strain>
    </source>
</reference>
<accession>A0LQP7</accession>
<keyword evidence="2" id="KW-1185">Reference proteome</keyword>
<dbReference type="RefSeq" id="WP_011700862.1">
    <property type="nucleotide sequence ID" value="NC_008554.1"/>
</dbReference>
<dbReference type="HOGENOM" id="CLU_703843_0_0_7"/>
<name>A0LQP7_SYNFM</name>
<dbReference type="EMBL" id="CP000478">
    <property type="protein sequence ID" value="ABK19749.1"/>
    <property type="molecule type" value="Genomic_DNA"/>
</dbReference>
<dbReference type="InParanoid" id="A0LQP7"/>
<sequence>MTTNGRRRSIAVVALIAVLIWPMSGRAEEVSHHLVADVSGEGTIDVQDYHLIGLPWLMPDNGDPLAVFGGGATSYDPTQIGIYQYDPGSGNYLSYTDGLAPVVPGGGYWVITAIDLDLLVQGTPVTTDPYTTTAAPGWNIIGCPFNTTTSTSNIYVRPDASTTPVPLEFNTWVDNQAWGYNNGYFTVIPATAAPGNFEPWNAYWMYNSSTGPVEILIYEPFVPVPSPRPRQPVDGASAEASAAAPDMGISLRVNERLKTYADKTLFLGLSPAASIGPDRLDCMSPPPISSEVPRAYVDHSGWATRPGKYARDFRPLGDRPVNFRVTLKVPNRSGATSYIVRWDLQNLPSGVRATLIDVAADRSVDMRSRSAYTAVVPAHTTARTLRVVVEKK</sequence>
<evidence type="ECO:0000313" key="2">
    <source>
        <dbReference type="Proteomes" id="UP000001784"/>
    </source>
</evidence>
<proteinExistence type="predicted"/>